<sequence>MISVHDLGVIRALWQRDLLRLAKERTRWIGVVAQPLLFWFVIGSGMATIFTMPGLGGMSYLEFFYPGILVMIVLFTTIFATISVVEDRQSGFLQTVVVSPGSRASMVLGKIAGVTSITLIQTALFLALAPVAGYAYGDIAWVRLILVVILGCAGLTGVGFTIAWALNSTQGYHAIMSVVLLPLWVVSGAMFPVGKIAWLRVVMTVNPMSYIVSGVRLAMAPDKDVPGPGFALSLIALLIFALAATAIAVRVSRKSSARP</sequence>
<evidence type="ECO:0000256" key="2">
    <source>
        <dbReference type="ARBA" id="ARBA00022692"/>
    </source>
</evidence>
<accession>A0A953J7X7</accession>
<dbReference type="PANTHER" id="PTHR43229:SF2">
    <property type="entry name" value="NODULATION PROTEIN J"/>
    <property type="match status" value="1"/>
</dbReference>
<feature type="transmembrane region" description="Helical" evidence="5">
    <location>
        <begin position="230"/>
        <end position="249"/>
    </location>
</feature>
<evidence type="ECO:0000313" key="8">
    <source>
        <dbReference type="Proteomes" id="UP000705867"/>
    </source>
</evidence>
<evidence type="ECO:0000259" key="6">
    <source>
        <dbReference type="PROSITE" id="PS51012"/>
    </source>
</evidence>
<keyword evidence="3 5" id="KW-1133">Transmembrane helix</keyword>
<feature type="transmembrane region" description="Helical" evidence="5">
    <location>
        <begin position="63"/>
        <end position="85"/>
    </location>
</feature>
<dbReference type="InterPro" id="IPR047817">
    <property type="entry name" value="ABC2_TM_bact-type"/>
</dbReference>
<comment type="similarity">
    <text evidence="5">Belongs to the ABC-2 integral membrane protein family.</text>
</comment>
<proteinExistence type="inferred from homology"/>
<reference evidence="7" key="1">
    <citation type="journal article" date="2021" name="bioRxiv">
        <title>Unraveling nitrogen, sulfur and carbon metabolic pathways and microbial community transcriptional responses to substrate deprivation and toxicity stresses in a bioreactor mimicking anoxic brackish coastal sediment conditions.</title>
        <authorList>
            <person name="Martins P.D."/>
            <person name="Echeveste M.J."/>
            <person name="Arshad A."/>
            <person name="Kurth J."/>
            <person name="Ouboter H."/>
            <person name="Jetten M.S.M."/>
            <person name="Welte C.U."/>
        </authorList>
    </citation>
    <scope>NUCLEOTIDE SEQUENCE</scope>
    <source>
        <strain evidence="7">MAG_39</strain>
    </source>
</reference>
<feature type="transmembrane region" description="Helical" evidence="5">
    <location>
        <begin position="28"/>
        <end position="51"/>
    </location>
</feature>
<dbReference type="GO" id="GO:0043190">
    <property type="term" value="C:ATP-binding cassette (ABC) transporter complex"/>
    <property type="evidence" value="ECO:0007669"/>
    <property type="project" value="InterPro"/>
</dbReference>
<feature type="transmembrane region" description="Helical" evidence="5">
    <location>
        <begin position="105"/>
        <end position="129"/>
    </location>
</feature>
<dbReference type="PROSITE" id="PS51012">
    <property type="entry name" value="ABC_TM2"/>
    <property type="match status" value="1"/>
</dbReference>
<feature type="transmembrane region" description="Helical" evidence="5">
    <location>
        <begin position="172"/>
        <end position="191"/>
    </location>
</feature>
<reference evidence="7" key="2">
    <citation type="submission" date="2021-08" db="EMBL/GenBank/DDBJ databases">
        <authorList>
            <person name="Dalcin Martins P."/>
        </authorList>
    </citation>
    <scope>NUCLEOTIDE SEQUENCE</scope>
    <source>
        <strain evidence="7">MAG_39</strain>
    </source>
</reference>
<dbReference type="InterPro" id="IPR000412">
    <property type="entry name" value="ABC_2_transport"/>
</dbReference>
<comment type="subcellular location">
    <subcellularLocation>
        <location evidence="5">Cell membrane</location>
        <topology evidence="5">Multi-pass membrane protein</topology>
    </subcellularLocation>
    <subcellularLocation>
        <location evidence="1">Membrane</location>
        <topology evidence="1">Multi-pass membrane protein</topology>
    </subcellularLocation>
</comment>
<protein>
    <recommendedName>
        <fullName evidence="5">Transport permease protein</fullName>
    </recommendedName>
</protein>
<feature type="domain" description="ABC transmembrane type-2" evidence="6">
    <location>
        <begin position="26"/>
        <end position="255"/>
    </location>
</feature>
<dbReference type="PANTHER" id="PTHR43229">
    <property type="entry name" value="NODULATION PROTEIN J"/>
    <property type="match status" value="1"/>
</dbReference>
<feature type="transmembrane region" description="Helical" evidence="5">
    <location>
        <begin position="141"/>
        <end position="166"/>
    </location>
</feature>
<dbReference type="PIRSF" id="PIRSF006648">
    <property type="entry name" value="DrrB"/>
    <property type="match status" value="1"/>
</dbReference>
<evidence type="ECO:0000256" key="1">
    <source>
        <dbReference type="ARBA" id="ARBA00004141"/>
    </source>
</evidence>
<name>A0A953J7X7_9BACT</name>
<keyword evidence="2 5" id="KW-0812">Transmembrane</keyword>
<evidence type="ECO:0000256" key="3">
    <source>
        <dbReference type="ARBA" id="ARBA00022989"/>
    </source>
</evidence>
<dbReference type="InterPro" id="IPR051784">
    <property type="entry name" value="Nod_factor_ABC_transporter"/>
</dbReference>
<keyword evidence="4 5" id="KW-0472">Membrane</keyword>
<keyword evidence="5" id="KW-1003">Cell membrane</keyword>
<keyword evidence="5" id="KW-0813">Transport</keyword>
<organism evidence="7 8">
    <name type="scientific">Candidatus Nitrobium versatile</name>
    <dbReference type="NCBI Taxonomy" id="2884831"/>
    <lineage>
        <taxon>Bacteria</taxon>
        <taxon>Pseudomonadati</taxon>
        <taxon>Nitrospirota</taxon>
        <taxon>Nitrospiria</taxon>
        <taxon>Nitrospirales</taxon>
        <taxon>Nitrospiraceae</taxon>
        <taxon>Candidatus Nitrobium</taxon>
    </lineage>
</organism>
<dbReference type="GO" id="GO:0140359">
    <property type="term" value="F:ABC-type transporter activity"/>
    <property type="evidence" value="ECO:0007669"/>
    <property type="project" value="InterPro"/>
</dbReference>
<dbReference type="AlphaFoldDB" id="A0A953J7X7"/>
<evidence type="ECO:0000313" key="7">
    <source>
        <dbReference type="EMBL" id="MBZ0156252.1"/>
    </source>
</evidence>
<dbReference type="Proteomes" id="UP000705867">
    <property type="component" value="Unassembled WGS sequence"/>
</dbReference>
<gene>
    <name evidence="7" type="ORF">K8I29_08605</name>
</gene>
<dbReference type="PRINTS" id="PR00164">
    <property type="entry name" value="ABC2TRNSPORT"/>
</dbReference>
<evidence type="ECO:0000256" key="4">
    <source>
        <dbReference type="ARBA" id="ARBA00023136"/>
    </source>
</evidence>
<dbReference type="InterPro" id="IPR013525">
    <property type="entry name" value="ABC2_TM"/>
</dbReference>
<evidence type="ECO:0000256" key="5">
    <source>
        <dbReference type="RuleBase" id="RU361157"/>
    </source>
</evidence>
<comment type="caution">
    <text evidence="7">The sequence shown here is derived from an EMBL/GenBank/DDBJ whole genome shotgun (WGS) entry which is preliminary data.</text>
</comment>
<dbReference type="Pfam" id="PF01061">
    <property type="entry name" value="ABC2_membrane"/>
    <property type="match status" value="1"/>
</dbReference>
<dbReference type="EMBL" id="JAIOIV010000072">
    <property type="protein sequence ID" value="MBZ0156252.1"/>
    <property type="molecule type" value="Genomic_DNA"/>
</dbReference>